<evidence type="ECO:0000259" key="3">
    <source>
        <dbReference type="Pfam" id="PF17747"/>
    </source>
</evidence>
<dbReference type="PANTHER" id="PTHR31913">
    <property type="entry name" value="VACUOLAR IMPORT AND DEGRADATION PROTEIN 27"/>
    <property type="match status" value="1"/>
</dbReference>
<feature type="domain" description="Vid27 PH-like" evidence="3">
    <location>
        <begin position="236"/>
        <end position="342"/>
    </location>
</feature>
<accession>A0A9W8G589</accession>
<sequence>MHALRSLGKLVWGSKEAPEQFKLKSGVLYELHPDAKVSRKCIYKDAELGIRRTNIAFQYQLVVQRVVDEGEADLLEEADDERAFLIGTELRFSGTMIEGAYGFKWVDPVSTENIRHEFVVEDDACTKAMRDAFALAVARCVWERKARRPYTEAPADEVQKILTQVEDDELEQLLSNVKIDNADLAQAAAYEAEDVPQLERSYAAVPAPAAAAAEQSTTEAHLALPAEPKEMKTGKVIVSVLGALYLFDPQLAEFVQIAADVALTVVETGKFTYWMNVASDNRDYSSQLIEPEMNAVFNNDYKSLIWNYFDFNTKAYSFSLVSADKEHYEAMHQGLTRAAYETLNEEPWSKVSEASQDYLLDAYEEDVEMLPAPENWDSNEESEEEEEEEENESDEEEHDSSSRHEPASTSVKTSKSKRHEEEDSSEGSEYESESDRSNSEESEEEEESEDEHEAGDSADNGAKNSKLAVGYKHGRSFVVRGNRIGVFRHTDDDKIEFDTTINRIDDTHGKEFTPSSVMLHEQDSALVLMNQQRPHELYRMDLEYGKVVDEWKVHEDIPTVNIAPNSKFSQMTGDKTLVGISHNMLYRIDPRLGGDNLVVQNEQQAYATKSHFTSAATTESGAIAVGSGKGEVRLFDRLGVRAKTVLPALGEPIIGIDVTSDGRYVVATCKTYLLLIDTKIPTDPDGKTGFQKPFPQAQKPAPKRLQLKPEHVVYMGAPISFTPAKFNQSPDGNHSEKTIVTSTGPFVITWNLRRALGTGRGDAYQIKQYPDMVVADNFRFGQDRSIVVTLPNDVQSVKRSQLAKPTRQSLMVRPSTPGTGSSRLLSSSRNDIVDAPY</sequence>
<dbReference type="InterPro" id="IPR040768">
    <property type="entry name" value="Vid27_PH"/>
</dbReference>
<dbReference type="Proteomes" id="UP001151518">
    <property type="component" value="Unassembled WGS sequence"/>
</dbReference>
<dbReference type="EC" id="2.1.1.221" evidence="5"/>
<dbReference type="PANTHER" id="PTHR31913:SF0">
    <property type="entry name" value="VACUOLAR IMPORT AND DEGRADATION PROTEIN 27"/>
    <property type="match status" value="1"/>
</dbReference>
<evidence type="ECO:0000259" key="4">
    <source>
        <dbReference type="Pfam" id="PF17748"/>
    </source>
</evidence>
<evidence type="ECO:0000259" key="2">
    <source>
        <dbReference type="Pfam" id="PF08553"/>
    </source>
</evidence>
<protein>
    <submittedName>
        <fullName evidence="5">Vacuolar import and degradation protein 27</fullName>
        <ecNumber evidence="5">2.1.1.221</ecNumber>
    </submittedName>
</protein>
<feature type="compositionally biased region" description="Acidic residues" evidence="1">
    <location>
        <begin position="440"/>
        <end position="453"/>
    </location>
</feature>
<dbReference type="EMBL" id="JANBTW010000073">
    <property type="protein sequence ID" value="KAJ2673044.1"/>
    <property type="molecule type" value="Genomic_DNA"/>
</dbReference>
<feature type="region of interest" description="Disordered" evidence="1">
    <location>
        <begin position="799"/>
        <end position="837"/>
    </location>
</feature>
<dbReference type="InterPro" id="IPR040458">
    <property type="entry name" value="Vid27"/>
</dbReference>
<reference evidence="5" key="1">
    <citation type="submission" date="2022-07" db="EMBL/GenBank/DDBJ databases">
        <title>Phylogenomic reconstructions and comparative analyses of Kickxellomycotina fungi.</title>
        <authorList>
            <person name="Reynolds N.K."/>
            <person name="Stajich J.E."/>
            <person name="Barry K."/>
            <person name="Grigoriev I.V."/>
            <person name="Crous P."/>
            <person name="Smith M.E."/>
        </authorList>
    </citation>
    <scope>NUCLEOTIDE SEQUENCE</scope>
    <source>
        <strain evidence="5">NRRL 3115</strain>
    </source>
</reference>
<organism evidence="5 6">
    <name type="scientific">Coemansia spiralis</name>
    <dbReference type="NCBI Taxonomy" id="417178"/>
    <lineage>
        <taxon>Eukaryota</taxon>
        <taxon>Fungi</taxon>
        <taxon>Fungi incertae sedis</taxon>
        <taxon>Zoopagomycota</taxon>
        <taxon>Kickxellomycotina</taxon>
        <taxon>Kickxellomycetes</taxon>
        <taxon>Kickxellales</taxon>
        <taxon>Kickxellaceae</taxon>
        <taxon>Coemansia</taxon>
    </lineage>
</organism>
<feature type="compositionally biased region" description="Acidic residues" evidence="1">
    <location>
        <begin position="422"/>
        <end position="432"/>
    </location>
</feature>
<gene>
    <name evidence="5" type="primary">vid27</name>
    <name evidence="5" type="ORF">GGI25_004859</name>
</gene>
<feature type="domain" description="Vid27 N-terminal" evidence="4">
    <location>
        <begin position="1"/>
        <end position="160"/>
    </location>
</feature>
<feature type="compositionally biased region" description="Acidic residues" evidence="1">
    <location>
        <begin position="377"/>
        <end position="398"/>
    </location>
</feature>
<comment type="caution">
    <text evidence="5">The sequence shown here is derived from an EMBL/GenBank/DDBJ whole genome shotgun (WGS) entry which is preliminary data.</text>
</comment>
<dbReference type="Pfam" id="PF08553">
    <property type="entry name" value="VID27"/>
    <property type="match status" value="1"/>
</dbReference>
<dbReference type="GO" id="GO:0005634">
    <property type="term" value="C:nucleus"/>
    <property type="evidence" value="ECO:0007669"/>
    <property type="project" value="TreeGrafter"/>
</dbReference>
<keyword evidence="5" id="KW-0808">Transferase</keyword>
<evidence type="ECO:0000313" key="6">
    <source>
        <dbReference type="Proteomes" id="UP001151518"/>
    </source>
</evidence>
<dbReference type="OrthoDB" id="10251113at2759"/>
<feature type="domain" description="Vacuolar import/degradation Vid27 C-terminal" evidence="2">
    <location>
        <begin position="463"/>
        <end position="813"/>
    </location>
</feature>
<name>A0A9W8G589_9FUNG</name>
<dbReference type="Pfam" id="PF17748">
    <property type="entry name" value="VID27_N"/>
    <property type="match status" value="1"/>
</dbReference>
<dbReference type="GO" id="GO:0032259">
    <property type="term" value="P:methylation"/>
    <property type="evidence" value="ECO:0007669"/>
    <property type="project" value="UniProtKB-KW"/>
</dbReference>
<evidence type="ECO:0000313" key="5">
    <source>
        <dbReference type="EMBL" id="KAJ2673044.1"/>
    </source>
</evidence>
<dbReference type="GO" id="GO:0005737">
    <property type="term" value="C:cytoplasm"/>
    <property type="evidence" value="ECO:0007669"/>
    <property type="project" value="TreeGrafter"/>
</dbReference>
<dbReference type="GO" id="GO:0052905">
    <property type="term" value="F:tRNA (guanosine(9)-N1)-methyltransferase activity"/>
    <property type="evidence" value="ECO:0007669"/>
    <property type="project" value="UniProtKB-EC"/>
</dbReference>
<feature type="region of interest" description="Disordered" evidence="1">
    <location>
        <begin position="372"/>
        <end position="464"/>
    </location>
</feature>
<dbReference type="SUPFAM" id="SSF50969">
    <property type="entry name" value="YVTN repeat-like/Quinoprotein amine dehydrogenase"/>
    <property type="match status" value="1"/>
</dbReference>
<dbReference type="InterPro" id="IPR040979">
    <property type="entry name" value="Vid27_N"/>
</dbReference>
<evidence type="ECO:0000256" key="1">
    <source>
        <dbReference type="SAM" id="MobiDB-lite"/>
    </source>
</evidence>
<feature type="compositionally biased region" description="Low complexity" evidence="1">
    <location>
        <begin position="815"/>
        <end position="829"/>
    </location>
</feature>
<dbReference type="AlphaFoldDB" id="A0A9W8G589"/>
<proteinExistence type="predicted"/>
<dbReference type="Pfam" id="PF17747">
    <property type="entry name" value="VID27_PH"/>
    <property type="match status" value="1"/>
</dbReference>
<dbReference type="InterPro" id="IPR013863">
    <property type="entry name" value="VID27_C"/>
</dbReference>
<keyword evidence="5" id="KW-0489">Methyltransferase</keyword>
<dbReference type="InterPro" id="IPR011044">
    <property type="entry name" value="Quino_amine_DH_bsu"/>
</dbReference>